<dbReference type="SUPFAM" id="SSF52374">
    <property type="entry name" value="Nucleotidylyl transferase"/>
    <property type="match status" value="1"/>
</dbReference>
<feature type="non-terminal residue" evidence="8">
    <location>
        <position position="1"/>
    </location>
</feature>
<sequence length="255" mass="29303">YCCFCTEEELEAHRQYQLSIGKPPIYSGKCATLPKTTIKKYLKEEKNFVIRFRSPAKKIVFNDLVRGKIEFDTSLIGDFVIAKDFSWPLYNFAATIDDFETKISHVIRGEEHISNTPKQLLLQDVLGFPHPKYAHLPLILAPDRSKLSKRHGAVSVRDFRKAGYLSEALINYMAFLGWNPGTEREIYSMPSLIKDFSLERVQKGGAIFNIKKLDWINGFYIRQKPIEKLTELCIPYLIKSGLIERIKKKSGNPSP</sequence>
<dbReference type="Gene3D" id="3.40.50.620">
    <property type="entry name" value="HUPs"/>
    <property type="match status" value="1"/>
</dbReference>
<proteinExistence type="inferred from homology"/>
<evidence type="ECO:0000256" key="3">
    <source>
        <dbReference type="ARBA" id="ARBA00022741"/>
    </source>
</evidence>
<dbReference type="GO" id="GO:0000049">
    <property type="term" value="F:tRNA binding"/>
    <property type="evidence" value="ECO:0007669"/>
    <property type="project" value="InterPro"/>
</dbReference>
<organism evidence="8">
    <name type="scientific">marine sediment metagenome</name>
    <dbReference type="NCBI Taxonomy" id="412755"/>
    <lineage>
        <taxon>unclassified sequences</taxon>
        <taxon>metagenomes</taxon>
        <taxon>ecological metagenomes</taxon>
    </lineage>
</organism>
<evidence type="ECO:0000259" key="7">
    <source>
        <dbReference type="Pfam" id="PF00749"/>
    </source>
</evidence>
<keyword evidence="2" id="KW-0436">Ligase</keyword>
<dbReference type="GO" id="GO:0004818">
    <property type="term" value="F:glutamate-tRNA ligase activity"/>
    <property type="evidence" value="ECO:0007669"/>
    <property type="project" value="InterPro"/>
</dbReference>
<dbReference type="InterPro" id="IPR014729">
    <property type="entry name" value="Rossmann-like_a/b/a_fold"/>
</dbReference>
<dbReference type="InterPro" id="IPR004527">
    <property type="entry name" value="Glu-tRNA-ligase_bac/mito"/>
</dbReference>
<comment type="similarity">
    <text evidence="1">Belongs to the class-I aminoacyl-tRNA synthetase family. Glutamate--tRNA ligase type 1 subfamily.</text>
</comment>
<dbReference type="EMBL" id="BARU01035437">
    <property type="protein sequence ID" value="GAH80615.1"/>
    <property type="molecule type" value="Genomic_DNA"/>
</dbReference>
<dbReference type="NCBIfam" id="TIGR00464">
    <property type="entry name" value="gltX_bact"/>
    <property type="match status" value="1"/>
</dbReference>
<accession>X1JGH5</accession>
<keyword evidence="5" id="KW-0648">Protein biosynthesis</keyword>
<dbReference type="PANTHER" id="PTHR43311">
    <property type="entry name" value="GLUTAMATE--TRNA LIGASE"/>
    <property type="match status" value="1"/>
</dbReference>
<evidence type="ECO:0000256" key="6">
    <source>
        <dbReference type="ARBA" id="ARBA00023146"/>
    </source>
</evidence>
<dbReference type="PANTHER" id="PTHR43311:SF2">
    <property type="entry name" value="GLUTAMATE--TRNA LIGASE, MITOCHONDRIAL-RELATED"/>
    <property type="match status" value="1"/>
</dbReference>
<dbReference type="Pfam" id="PF00749">
    <property type="entry name" value="tRNA-synt_1c"/>
    <property type="match status" value="1"/>
</dbReference>
<name>X1JGH5_9ZZZZ</name>
<evidence type="ECO:0000256" key="1">
    <source>
        <dbReference type="ARBA" id="ARBA00007894"/>
    </source>
</evidence>
<dbReference type="InterPro" id="IPR008925">
    <property type="entry name" value="aa_tRNA-synth_I_cd-bd_sf"/>
</dbReference>
<dbReference type="AlphaFoldDB" id="X1JGH5"/>
<gene>
    <name evidence="8" type="ORF">S03H2_55479</name>
</gene>
<keyword evidence="3" id="KW-0547">Nucleotide-binding</keyword>
<evidence type="ECO:0000256" key="2">
    <source>
        <dbReference type="ARBA" id="ARBA00022598"/>
    </source>
</evidence>
<evidence type="ECO:0000313" key="8">
    <source>
        <dbReference type="EMBL" id="GAH80615.1"/>
    </source>
</evidence>
<evidence type="ECO:0000256" key="4">
    <source>
        <dbReference type="ARBA" id="ARBA00022840"/>
    </source>
</evidence>
<reference evidence="8" key="1">
    <citation type="journal article" date="2014" name="Front. Microbiol.">
        <title>High frequency of phylogenetically diverse reductive dehalogenase-homologous genes in deep subseafloor sedimentary metagenomes.</title>
        <authorList>
            <person name="Kawai M."/>
            <person name="Futagami T."/>
            <person name="Toyoda A."/>
            <person name="Takaki Y."/>
            <person name="Nishi S."/>
            <person name="Hori S."/>
            <person name="Arai W."/>
            <person name="Tsubouchi T."/>
            <person name="Morono Y."/>
            <person name="Uchiyama I."/>
            <person name="Ito T."/>
            <person name="Fujiyama A."/>
            <person name="Inagaki F."/>
            <person name="Takami H."/>
        </authorList>
    </citation>
    <scope>NUCLEOTIDE SEQUENCE</scope>
    <source>
        <strain evidence="8">Expedition CK06-06</strain>
    </source>
</reference>
<protein>
    <recommendedName>
        <fullName evidence="7">Glutamyl/glutaminyl-tRNA synthetase class Ib catalytic domain-containing protein</fullName>
    </recommendedName>
</protein>
<feature type="domain" description="Glutamyl/glutaminyl-tRNA synthetase class Ib catalytic" evidence="7">
    <location>
        <begin position="1"/>
        <end position="215"/>
    </location>
</feature>
<comment type="caution">
    <text evidence="8">The sequence shown here is derived from an EMBL/GenBank/DDBJ whole genome shotgun (WGS) entry which is preliminary data.</text>
</comment>
<dbReference type="InterPro" id="IPR049940">
    <property type="entry name" value="GluQ/Sye"/>
</dbReference>
<dbReference type="SUPFAM" id="SSF48163">
    <property type="entry name" value="An anticodon-binding domain of class I aminoacyl-tRNA synthetases"/>
    <property type="match status" value="1"/>
</dbReference>
<keyword evidence="6" id="KW-0030">Aminoacyl-tRNA synthetase</keyword>
<evidence type="ECO:0000256" key="5">
    <source>
        <dbReference type="ARBA" id="ARBA00022917"/>
    </source>
</evidence>
<feature type="non-terminal residue" evidence="8">
    <location>
        <position position="255"/>
    </location>
</feature>
<dbReference type="GO" id="GO:0005829">
    <property type="term" value="C:cytosol"/>
    <property type="evidence" value="ECO:0007669"/>
    <property type="project" value="TreeGrafter"/>
</dbReference>
<keyword evidence="4" id="KW-0067">ATP-binding</keyword>
<dbReference type="InterPro" id="IPR020058">
    <property type="entry name" value="Glu/Gln-tRNA-synth_Ib_cat-dom"/>
</dbReference>
<dbReference type="GO" id="GO:0006424">
    <property type="term" value="P:glutamyl-tRNA aminoacylation"/>
    <property type="evidence" value="ECO:0007669"/>
    <property type="project" value="InterPro"/>
</dbReference>
<dbReference type="GO" id="GO:0005524">
    <property type="term" value="F:ATP binding"/>
    <property type="evidence" value="ECO:0007669"/>
    <property type="project" value="UniProtKB-KW"/>
</dbReference>